<organism evidence="2 3">
    <name type="scientific">Polyplosphaeria fusca</name>
    <dbReference type="NCBI Taxonomy" id="682080"/>
    <lineage>
        <taxon>Eukaryota</taxon>
        <taxon>Fungi</taxon>
        <taxon>Dikarya</taxon>
        <taxon>Ascomycota</taxon>
        <taxon>Pezizomycotina</taxon>
        <taxon>Dothideomycetes</taxon>
        <taxon>Pleosporomycetidae</taxon>
        <taxon>Pleosporales</taxon>
        <taxon>Tetraplosphaeriaceae</taxon>
        <taxon>Polyplosphaeria</taxon>
    </lineage>
</organism>
<feature type="region of interest" description="Disordered" evidence="1">
    <location>
        <begin position="131"/>
        <end position="217"/>
    </location>
</feature>
<feature type="compositionally biased region" description="Pro residues" evidence="1">
    <location>
        <begin position="141"/>
        <end position="151"/>
    </location>
</feature>
<dbReference type="AlphaFoldDB" id="A0A9P4QMK5"/>
<dbReference type="Proteomes" id="UP000799444">
    <property type="component" value="Unassembled WGS sequence"/>
</dbReference>
<comment type="caution">
    <text evidence="2">The sequence shown here is derived from an EMBL/GenBank/DDBJ whole genome shotgun (WGS) entry which is preliminary data.</text>
</comment>
<feature type="compositionally biased region" description="Polar residues" evidence="1">
    <location>
        <begin position="171"/>
        <end position="181"/>
    </location>
</feature>
<feature type="compositionally biased region" description="Pro residues" evidence="1">
    <location>
        <begin position="199"/>
        <end position="208"/>
    </location>
</feature>
<evidence type="ECO:0000313" key="3">
    <source>
        <dbReference type="Proteomes" id="UP000799444"/>
    </source>
</evidence>
<protein>
    <submittedName>
        <fullName evidence="2">Uncharacterized protein</fullName>
    </submittedName>
</protein>
<dbReference type="EMBL" id="ML996250">
    <property type="protein sequence ID" value="KAF2729279.1"/>
    <property type="molecule type" value="Genomic_DNA"/>
</dbReference>
<name>A0A9P4QMK5_9PLEO</name>
<evidence type="ECO:0000256" key="1">
    <source>
        <dbReference type="SAM" id="MobiDB-lite"/>
    </source>
</evidence>
<proteinExistence type="predicted"/>
<sequence length="366" mass="39110">MPTSTPSPHRFITRGPSTQKPQSQSQSRLRHCLTAQERKFALAETPELNTGHGIPRITPAKRFVIASPRTSTSSNRKARAEDAETDAHKNEPKAIPARTKPGQKLAKIESIEGSSQNNNNHADAEMLFIPPPSKRRRLSPAPSPSSSPPRPSTSHRFLVPAPRTPAPFAHSRSSSAQSLATHASAPPSTRPHFLLPPQHTSPPRPSHPLPEHFSPSRKGHKYVPGGLASTMNTWVVDAGNAGYAAQNKESAGLGQGREGGVRLKMKVALVEARGVEGARDGEVDCFPGGVTFVRGETDVGLYNSSRVPGVDAGEGDVRVLLAGTGGTRGNAGVKVREGSMVGIRAPVWDVDVQGEKWIVGVYWVVL</sequence>
<evidence type="ECO:0000313" key="2">
    <source>
        <dbReference type="EMBL" id="KAF2729279.1"/>
    </source>
</evidence>
<feature type="region of interest" description="Disordered" evidence="1">
    <location>
        <begin position="1"/>
        <end position="30"/>
    </location>
</feature>
<reference evidence="2" key="1">
    <citation type="journal article" date="2020" name="Stud. Mycol.">
        <title>101 Dothideomycetes genomes: a test case for predicting lifestyles and emergence of pathogens.</title>
        <authorList>
            <person name="Haridas S."/>
            <person name="Albert R."/>
            <person name="Binder M."/>
            <person name="Bloem J."/>
            <person name="Labutti K."/>
            <person name="Salamov A."/>
            <person name="Andreopoulos B."/>
            <person name="Baker S."/>
            <person name="Barry K."/>
            <person name="Bills G."/>
            <person name="Bluhm B."/>
            <person name="Cannon C."/>
            <person name="Castanera R."/>
            <person name="Culley D."/>
            <person name="Daum C."/>
            <person name="Ezra D."/>
            <person name="Gonzalez J."/>
            <person name="Henrissat B."/>
            <person name="Kuo A."/>
            <person name="Liang C."/>
            <person name="Lipzen A."/>
            <person name="Lutzoni F."/>
            <person name="Magnuson J."/>
            <person name="Mondo S."/>
            <person name="Nolan M."/>
            <person name="Ohm R."/>
            <person name="Pangilinan J."/>
            <person name="Park H.-J."/>
            <person name="Ramirez L."/>
            <person name="Alfaro M."/>
            <person name="Sun H."/>
            <person name="Tritt A."/>
            <person name="Yoshinaga Y."/>
            <person name="Zwiers L.-H."/>
            <person name="Turgeon B."/>
            <person name="Goodwin S."/>
            <person name="Spatafora J."/>
            <person name="Crous P."/>
            <person name="Grigoriev I."/>
        </authorList>
    </citation>
    <scope>NUCLEOTIDE SEQUENCE</scope>
    <source>
        <strain evidence="2">CBS 125425</strain>
    </source>
</reference>
<feature type="compositionally biased region" description="Low complexity" evidence="1">
    <location>
        <begin position="16"/>
        <end position="27"/>
    </location>
</feature>
<feature type="region of interest" description="Disordered" evidence="1">
    <location>
        <begin position="45"/>
        <end position="104"/>
    </location>
</feature>
<feature type="compositionally biased region" description="Basic and acidic residues" evidence="1">
    <location>
        <begin position="78"/>
        <end position="92"/>
    </location>
</feature>
<keyword evidence="3" id="KW-1185">Reference proteome</keyword>
<gene>
    <name evidence="2" type="ORF">EJ04DRAFT_502634</name>
</gene>
<accession>A0A9P4QMK5</accession>
<dbReference type="OrthoDB" id="5389296at2759"/>